<sequence>MLSNLYVQNVKKLDPYYERLEKGQLPVFKGVELTEDDILRREVITELMCNFYLDKKKIEQKYNLIFDDYFADALEKLVPLQQDGLIELQENYLKVTTMGRLLIRNIAMQFDYYLAKKEGQKPQFSRTV</sequence>
<evidence type="ECO:0000256" key="9">
    <source>
        <dbReference type="ARBA" id="ARBA00022490"/>
    </source>
</evidence>
<evidence type="ECO:0000313" key="19">
    <source>
        <dbReference type="EMBL" id="HHE55953.1"/>
    </source>
</evidence>
<name>A0A7V5H7K4_CALAY</name>
<dbReference type="GO" id="GO:0006782">
    <property type="term" value="P:protoporphyrinogen IX biosynthetic process"/>
    <property type="evidence" value="ECO:0007669"/>
    <property type="project" value="TreeGrafter"/>
</dbReference>
<dbReference type="Proteomes" id="UP000886111">
    <property type="component" value="Unassembled WGS sequence"/>
</dbReference>
<evidence type="ECO:0000256" key="11">
    <source>
        <dbReference type="ARBA" id="ARBA00022723"/>
    </source>
</evidence>
<keyword evidence="8" id="KW-0004">4Fe-4S</keyword>
<dbReference type="GO" id="GO:0051539">
    <property type="term" value="F:4 iron, 4 sulfur cluster binding"/>
    <property type="evidence" value="ECO:0007669"/>
    <property type="project" value="UniProtKB-KW"/>
</dbReference>
<keyword evidence="13" id="KW-0408">Iron</keyword>
<keyword evidence="9" id="KW-0963">Cytoplasm</keyword>
<evidence type="ECO:0000256" key="16">
    <source>
        <dbReference type="ARBA" id="ARBA00030263"/>
    </source>
</evidence>
<evidence type="ECO:0000256" key="12">
    <source>
        <dbReference type="ARBA" id="ARBA00023002"/>
    </source>
</evidence>
<keyword evidence="12" id="KW-0560">Oxidoreductase</keyword>
<evidence type="ECO:0000256" key="3">
    <source>
        <dbReference type="ARBA" id="ARBA00004785"/>
    </source>
</evidence>
<dbReference type="Pfam" id="PF06969">
    <property type="entry name" value="HemN_C"/>
    <property type="match status" value="1"/>
</dbReference>
<keyword evidence="10" id="KW-0949">S-adenosyl-L-methionine</keyword>
<evidence type="ECO:0000256" key="15">
    <source>
        <dbReference type="ARBA" id="ARBA00023244"/>
    </source>
</evidence>
<protein>
    <recommendedName>
        <fullName evidence="7">Oxygen-independent coproporphyrinogen III oxidase</fullName>
        <ecNumber evidence="6">1.3.98.3</ecNumber>
    </recommendedName>
    <alternativeName>
        <fullName evidence="16">Coproporphyrinogen III dehydrogenase</fullName>
    </alternativeName>
</protein>
<comment type="similarity">
    <text evidence="4">Belongs to the anaerobic coproporphyrinogen-III oxidase family.</text>
</comment>
<dbReference type="InterPro" id="IPR058240">
    <property type="entry name" value="rSAM_sf"/>
</dbReference>
<dbReference type="EC" id="1.3.98.3" evidence="6"/>
<evidence type="ECO:0000256" key="14">
    <source>
        <dbReference type="ARBA" id="ARBA00023014"/>
    </source>
</evidence>
<proteinExistence type="inferred from homology"/>
<evidence type="ECO:0000256" key="8">
    <source>
        <dbReference type="ARBA" id="ARBA00022485"/>
    </source>
</evidence>
<feature type="non-terminal residue" evidence="19">
    <location>
        <position position="1"/>
    </location>
</feature>
<gene>
    <name evidence="19" type="ORF">ENL21_09235</name>
</gene>
<comment type="caution">
    <text evidence="19">The sequence shown here is derived from an EMBL/GenBank/DDBJ whole genome shotgun (WGS) entry which is preliminary data.</text>
</comment>
<dbReference type="PANTHER" id="PTHR13932">
    <property type="entry name" value="COPROPORPHYRINIGEN III OXIDASE"/>
    <property type="match status" value="1"/>
</dbReference>
<dbReference type="GO" id="GO:0046872">
    <property type="term" value="F:metal ion binding"/>
    <property type="evidence" value="ECO:0007669"/>
    <property type="project" value="UniProtKB-KW"/>
</dbReference>
<evidence type="ECO:0000256" key="5">
    <source>
        <dbReference type="ARBA" id="ARBA00011245"/>
    </source>
</evidence>
<dbReference type="FunFam" id="1.10.10.920:FF:000001">
    <property type="entry name" value="Coproporphyrinogen-III oxidase"/>
    <property type="match status" value="1"/>
</dbReference>
<keyword evidence="11" id="KW-0479">Metal-binding</keyword>
<comment type="subcellular location">
    <subcellularLocation>
        <location evidence="2">Cytoplasm</location>
    </subcellularLocation>
</comment>
<keyword evidence="15" id="KW-0627">Porphyrin biosynthesis</keyword>
<comment type="subunit">
    <text evidence="5">Monomer.</text>
</comment>
<evidence type="ECO:0000256" key="7">
    <source>
        <dbReference type="ARBA" id="ARBA00020156"/>
    </source>
</evidence>
<dbReference type="InterPro" id="IPR010723">
    <property type="entry name" value="HemN_C"/>
</dbReference>
<dbReference type="AlphaFoldDB" id="A0A7V5H7K4"/>
<comment type="cofactor">
    <cofactor evidence="1">
        <name>[4Fe-4S] cluster</name>
        <dbReference type="ChEBI" id="CHEBI:49883"/>
    </cofactor>
</comment>
<dbReference type="SUPFAM" id="SSF102114">
    <property type="entry name" value="Radical SAM enzymes"/>
    <property type="match status" value="1"/>
</dbReference>
<organism evidence="19">
    <name type="scientific">Caldithrix abyssi</name>
    <dbReference type="NCBI Taxonomy" id="187145"/>
    <lineage>
        <taxon>Bacteria</taxon>
        <taxon>Pseudomonadati</taxon>
        <taxon>Calditrichota</taxon>
        <taxon>Calditrichia</taxon>
        <taxon>Calditrichales</taxon>
        <taxon>Calditrichaceae</taxon>
        <taxon>Caldithrix</taxon>
    </lineage>
</organism>
<evidence type="ECO:0000256" key="13">
    <source>
        <dbReference type="ARBA" id="ARBA00023004"/>
    </source>
</evidence>
<evidence type="ECO:0000256" key="4">
    <source>
        <dbReference type="ARBA" id="ARBA00005493"/>
    </source>
</evidence>
<evidence type="ECO:0000256" key="17">
    <source>
        <dbReference type="ARBA" id="ARBA00048321"/>
    </source>
</evidence>
<dbReference type="Gene3D" id="1.10.10.920">
    <property type="match status" value="1"/>
</dbReference>
<evidence type="ECO:0000256" key="2">
    <source>
        <dbReference type="ARBA" id="ARBA00004496"/>
    </source>
</evidence>
<feature type="domain" description="HemN C-terminal" evidence="18">
    <location>
        <begin position="33"/>
        <end position="102"/>
    </location>
</feature>
<keyword evidence="14" id="KW-0411">Iron-sulfur</keyword>
<dbReference type="InterPro" id="IPR034505">
    <property type="entry name" value="Coproporphyrinogen-III_oxidase"/>
</dbReference>
<dbReference type="EMBL" id="DRTD01000694">
    <property type="protein sequence ID" value="HHE55953.1"/>
    <property type="molecule type" value="Genomic_DNA"/>
</dbReference>
<evidence type="ECO:0000259" key="18">
    <source>
        <dbReference type="Pfam" id="PF06969"/>
    </source>
</evidence>
<dbReference type="PANTHER" id="PTHR13932:SF6">
    <property type="entry name" value="OXYGEN-INDEPENDENT COPROPORPHYRINOGEN III OXIDASE"/>
    <property type="match status" value="1"/>
</dbReference>
<evidence type="ECO:0000256" key="1">
    <source>
        <dbReference type="ARBA" id="ARBA00001966"/>
    </source>
</evidence>
<evidence type="ECO:0000256" key="10">
    <source>
        <dbReference type="ARBA" id="ARBA00022691"/>
    </source>
</evidence>
<dbReference type="GO" id="GO:0005737">
    <property type="term" value="C:cytoplasm"/>
    <property type="evidence" value="ECO:0007669"/>
    <property type="project" value="UniProtKB-SubCell"/>
</dbReference>
<comment type="catalytic activity">
    <reaction evidence="17">
        <text>coproporphyrinogen III + 2 S-adenosyl-L-methionine = protoporphyrinogen IX + 2 5'-deoxyadenosine + 2 L-methionine + 2 CO2</text>
        <dbReference type="Rhea" id="RHEA:15425"/>
        <dbReference type="ChEBI" id="CHEBI:16526"/>
        <dbReference type="ChEBI" id="CHEBI:17319"/>
        <dbReference type="ChEBI" id="CHEBI:57307"/>
        <dbReference type="ChEBI" id="CHEBI:57309"/>
        <dbReference type="ChEBI" id="CHEBI:57844"/>
        <dbReference type="ChEBI" id="CHEBI:59789"/>
        <dbReference type="EC" id="1.3.98.3"/>
    </reaction>
</comment>
<comment type="pathway">
    <text evidence="3">Porphyrin-containing compound metabolism; protoporphyrin-IX biosynthesis; protoporphyrinogen-IX from coproporphyrinogen-III (AdoMet route): step 1/1.</text>
</comment>
<evidence type="ECO:0000256" key="6">
    <source>
        <dbReference type="ARBA" id="ARBA00011912"/>
    </source>
</evidence>
<dbReference type="GO" id="GO:0051989">
    <property type="term" value="F:coproporphyrinogen dehydrogenase activity"/>
    <property type="evidence" value="ECO:0007669"/>
    <property type="project" value="UniProtKB-EC"/>
</dbReference>
<reference evidence="19" key="1">
    <citation type="journal article" date="2020" name="mSystems">
        <title>Genome- and Community-Level Interaction Insights into Carbon Utilization and Element Cycling Functions of Hydrothermarchaeota in Hydrothermal Sediment.</title>
        <authorList>
            <person name="Zhou Z."/>
            <person name="Liu Y."/>
            <person name="Xu W."/>
            <person name="Pan J."/>
            <person name="Luo Z.H."/>
            <person name="Li M."/>
        </authorList>
    </citation>
    <scope>NUCLEOTIDE SEQUENCE [LARGE SCALE GENOMIC DNA]</scope>
    <source>
        <strain evidence="19">HyVt-76</strain>
    </source>
</reference>
<accession>A0A7V5H7K4</accession>